<dbReference type="AlphaFoldDB" id="A0A804ICR2"/>
<sequence>MATQDQEDTTFVTHKGAYYYKVMPFGLKNAGATYQRLVDKLFKHQLGRNMEVYCIFRVNSGRFLGFIIHQRGIDANSKKVRAIAEMHSPRSVKEVQRLAGRMATLSRFTSECEEAFQKLKACLTRLPQLASPELGETLSLYLAASPQAVGSVLVREVPPTQQPIYYVNHILLRPYFQAHTIKVITDQPLQQILSNFDAADLDVGQDNNQNTWTLHVDGSSTTGAAGIGLILKDPLGETYERSLQLQFRATNNEAEYEALLHNLRLALEMHVNDLEIFSDSQLRLAHRFNRFSIDRIPRAQNVRVDALARSTTQLDGGNPPLQDDPDDPAVARRLRRTHAWYCVVGGRLYRRAFSQPLLRCLTPS</sequence>
<keyword evidence="4" id="KW-1185">Reference proteome</keyword>
<evidence type="ECO:0000259" key="1">
    <source>
        <dbReference type="Pfam" id="PF13456"/>
    </source>
</evidence>
<dbReference type="PANTHER" id="PTHR48475">
    <property type="entry name" value="RIBONUCLEASE H"/>
    <property type="match status" value="1"/>
</dbReference>
<dbReference type="Proteomes" id="UP000012960">
    <property type="component" value="Unplaced"/>
</dbReference>
<dbReference type="GO" id="GO:0004523">
    <property type="term" value="F:RNA-DNA hybrid ribonuclease activity"/>
    <property type="evidence" value="ECO:0007669"/>
    <property type="project" value="InterPro"/>
</dbReference>
<dbReference type="InParanoid" id="A0A804ICR2"/>
<dbReference type="PANTHER" id="PTHR48475:SF2">
    <property type="entry name" value="RIBONUCLEASE H"/>
    <property type="match status" value="1"/>
</dbReference>
<dbReference type="GO" id="GO:0003676">
    <property type="term" value="F:nucleic acid binding"/>
    <property type="evidence" value="ECO:0007669"/>
    <property type="project" value="InterPro"/>
</dbReference>
<protein>
    <recommendedName>
        <fullName evidence="5">RNase H type-1 domain-containing protein</fullName>
    </recommendedName>
</protein>
<name>A0A804ICR2_MUSAM</name>
<dbReference type="Pfam" id="PF13456">
    <property type="entry name" value="RVT_3"/>
    <property type="match status" value="1"/>
</dbReference>
<dbReference type="Pfam" id="PF17919">
    <property type="entry name" value="RT_RNaseH_2"/>
    <property type="match status" value="1"/>
</dbReference>
<dbReference type="InterPro" id="IPR002156">
    <property type="entry name" value="RNaseH_domain"/>
</dbReference>
<dbReference type="InterPro" id="IPR043502">
    <property type="entry name" value="DNA/RNA_pol_sf"/>
</dbReference>
<dbReference type="SUPFAM" id="SSF56672">
    <property type="entry name" value="DNA/RNA polymerases"/>
    <property type="match status" value="1"/>
</dbReference>
<organism evidence="3 4">
    <name type="scientific">Musa acuminata subsp. malaccensis</name>
    <name type="common">Wild banana</name>
    <name type="synonym">Musa malaccensis</name>
    <dbReference type="NCBI Taxonomy" id="214687"/>
    <lineage>
        <taxon>Eukaryota</taxon>
        <taxon>Viridiplantae</taxon>
        <taxon>Streptophyta</taxon>
        <taxon>Embryophyta</taxon>
        <taxon>Tracheophyta</taxon>
        <taxon>Spermatophyta</taxon>
        <taxon>Magnoliopsida</taxon>
        <taxon>Liliopsida</taxon>
        <taxon>Zingiberales</taxon>
        <taxon>Musaceae</taxon>
        <taxon>Musa</taxon>
    </lineage>
</organism>
<dbReference type="InterPro" id="IPR041577">
    <property type="entry name" value="RT_RNaseH_2"/>
</dbReference>
<proteinExistence type="predicted"/>
<dbReference type="OMA" id="RTHAWYC"/>
<feature type="domain" description="Reverse transcriptase/retrotransposon-derived protein RNase H-like" evidence="2">
    <location>
        <begin position="108"/>
        <end position="171"/>
    </location>
</feature>
<dbReference type="Gene3D" id="3.30.70.270">
    <property type="match status" value="1"/>
</dbReference>
<dbReference type="InterPro" id="IPR036397">
    <property type="entry name" value="RNaseH_sf"/>
</dbReference>
<dbReference type="Gene3D" id="3.30.420.10">
    <property type="entry name" value="Ribonuclease H-like superfamily/Ribonuclease H"/>
    <property type="match status" value="1"/>
</dbReference>
<evidence type="ECO:0008006" key="5">
    <source>
        <dbReference type="Google" id="ProtNLM"/>
    </source>
</evidence>
<dbReference type="InterPro" id="IPR043128">
    <property type="entry name" value="Rev_trsase/Diguanyl_cyclase"/>
</dbReference>
<evidence type="ECO:0000313" key="4">
    <source>
        <dbReference type="Proteomes" id="UP000012960"/>
    </source>
</evidence>
<dbReference type="EnsemblPlants" id="Ma03_t16330.1">
    <property type="protein sequence ID" value="Ma03_p16330.1"/>
    <property type="gene ID" value="Ma03_g16330"/>
</dbReference>
<reference evidence="3" key="1">
    <citation type="submission" date="2021-05" db="UniProtKB">
        <authorList>
            <consortium name="EnsemblPlants"/>
        </authorList>
    </citation>
    <scope>IDENTIFICATION</scope>
    <source>
        <strain evidence="3">subsp. malaccensis</strain>
    </source>
</reference>
<evidence type="ECO:0000313" key="3">
    <source>
        <dbReference type="EnsemblPlants" id="Ma03_p16330.1"/>
    </source>
</evidence>
<accession>A0A804ICR2</accession>
<feature type="domain" description="RNase H type-1" evidence="1">
    <location>
        <begin position="216"/>
        <end position="281"/>
    </location>
</feature>
<dbReference type="Gene3D" id="3.10.10.10">
    <property type="entry name" value="HIV Type 1 Reverse Transcriptase, subunit A, domain 1"/>
    <property type="match status" value="1"/>
</dbReference>
<dbReference type="CDD" id="cd09279">
    <property type="entry name" value="RNase_HI_like"/>
    <property type="match status" value="1"/>
</dbReference>
<dbReference type="Gramene" id="Ma03_t16330.1">
    <property type="protein sequence ID" value="Ma03_p16330.1"/>
    <property type="gene ID" value="Ma03_g16330"/>
</dbReference>
<evidence type="ECO:0000259" key="2">
    <source>
        <dbReference type="Pfam" id="PF17919"/>
    </source>
</evidence>